<comment type="similarity">
    <text evidence="1">Belongs to the glycosyl hydrolase 57 family.</text>
</comment>
<dbReference type="Gene3D" id="3.20.110.10">
    <property type="entry name" value="Glycoside hydrolase 38, N terminal domain"/>
    <property type="match status" value="1"/>
</dbReference>
<dbReference type="GO" id="GO:0051060">
    <property type="term" value="F:pullulanase activity"/>
    <property type="evidence" value="ECO:0007669"/>
    <property type="project" value="UniProtKB-EC"/>
</dbReference>
<reference evidence="4" key="1">
    <citation type="submission" date="2018-06" db="EMBL/GenBank/DDBJ databases">
        <authorList>
            <person name="Zhirakovskaya E."/>
        </authorList>
    </citation>
    <scope>NUCLEOTIDE SEQUENCE</scope>
</reference>
<dbReference type="GO" id="GO:0005975">
    <property type="term" value="P:carbohydrate metabolic process"/>
    <property type="evidence" value="ECO:0007669"/>
    <property type="project" value="InterPro"/>
</dbReference>
<proteinExistence type="inferred from homology"/>
<keyword evidence="2" id="KW-0119">Carbohydrate metabolism</keyword>
<dbReference type="GO" id="GO:0004556">
    <property type="term" value="F:alpha-amylase activity"/>
    <property type="evidence" value="ECO:0007669"/>
    <property type="project" value="UniProtKB-EC"/>
</dbReference>
<dbReference type="EC" id="3.2.1.41" evidence="4"/>
<evidence type="ECO:0000256" key="1">
    <source>
        <dbReference type="ARBA" id="ARBA00006821"/>
    </source>
</evidence>
<accession>A0A3B0V5D0</accession>
<dbReference type="Pfam" id="PF03065">
    <property type="entry name" value="Glyco_hydro_57"/>
    <property type="match status" value="1"/>
</dbReference>
<dbReference type="InterPro" id="IPR004300">
    <property type="entry name" value="Glyco_hydro_57_N"/>
</dbReference>
<protein>
    <submittedName>
        <fullName evidence="4">Amylopullulanase</fullName>
        <ecNumber evidence="4">3.2.1.1</ecNumber>
        <ecNumber evidence="4">3.2.1.41</ecNumber>
    </submittedName>
</protein>
<dbReference type="InterPro" id="IPR052046">
    <property type="entry name" value="GH57_Enzymes"/>
</dbReference>
<dbReference type="InterPro" id="IPR027291">
    <property type="entry name" value="Glyco_hydro_38_N_sf"/>
</dbReference>
<feature type="domain" description="Glycoside hydrolase family 57 N-terminal" evidence="3">
    <location>
        <begin position="9"/>
        <end position="438"/>
    </location>
</feature>
<dbReference type="PANTHER" id="PTHR36306:SF1">
    <property type="entry name" value="ALPHA-AMYLASE-RELATED"/>
    <property type="match status" value="1"/>
</dbReference>
<name>A0A3B0V5D0_9ZZZZ</name>
<evidence type="ECO:0000313" key="4">
    <source>
        <dbReference type="EMBL" id="VAW38748.1"/>
    </source>
</evidence>
<dbReference type="EMBL" id="UOEZ01000078">
    <property type="protein sequence ID" value="VAW38748.1"/>
    <property type="molecule type" value="Genomic_DNA"/>
</dbReference>
<dbReference type="AlphaFoldDB" id="A0A3B0V5D0"/>
<organism evidence="4">
    <name type="scientific">hydrothermal vent metagenome</name>
    <dbReference type="NCBI Taxonomy" id="652676"/>
    <lineage>
        <taxon>unclassified sequences</taxon>
        <taxon>metagenomes</taxon>
        <taxon>ecological metagenomes</taxon>
    </lineage>
</organism>
<evidence type="ECO:0000256" key="2">
    <source>
        <dbReference type="ARBA" id="ARBA00023277"/>
    </source>
</evidence>
<keyword evidence="4" id="KW-0326">Glycosidase</keyword>
<dbReference type="CDD" id="cd10796">
    <property type="entry name" value="GH57N_APU"/>
    <property type="match status" value="1"/>
</dbReference>
<gene>
    <name evidence="4" type="ORF">MNBD_DELTA02-600</name>
</gene>
<dbReference type="SUPFAM" id="SSF88713">
    <property type="entry name" value="Glycoside hydrolase/deacetylase"/>
    <property type="match status" value="1"/>
</dbReference>
<dbReference type="EC" id="3.2.1.1" evidence="4"/>
<dbReference type="InterPro" id="IPR011330">
    <property type="entry name" value="Glyco_hydro/deAcase_b/a-brl"/>
</dbReference>
<keyword evidence="4" id="KW-0378">Hydrolase</keyword>
<dbReference type="PANTHER" id="PTHR36306">
    <property type="entry name" value="ALPHA-AMYLASE-RELATED-RELATED"/>
    <property type="match status" value="1"/>
</dbReference>
<evidence type="ECO:0000259" key="3">
    <source>
        <dbReference type="Pfam" id="PF03065"/>
    </source>
</evidence>
<sequence length="743" mass="85171">MADKKLNISFLWHMHQPLYKDPFNSDFILPWVLFHGTKDYYDMVAILEDFPEIHQTFNLVPSLIEQIQDYCSPDVKDRYRQVSLKKAAQLTAEDKYFILDRFFQSNWETMINPNKRYREMLKLRGFSSAPEALTPALRFFREQDYLDLQVLFNLSWVDPMHINSDAWLAGLVKKGRGYTEEDKATLLKKQTAIMQSILPKYAEMRNRGIIDITTSPYYHPILPLLCDSDSAKEAMPGITLPARRFIHPEDAREQIRRAVVLHKETFGVLPEGMWPSEGSVSMDMAPLVAEAGIKWIGTDEEILSQSLKKPVLRSADGQCMDGFIYRPYSLATGNGELKMVFRDKVLSDLIGFEYSRQDPDKAVADFTSRLARIHQSLDNPDKHLVNIILDGENAWEYYRNDGNDFLRLLYKTLQEDERFRCVTPGEFFSSAGVEPEKIARIQSGSWIDHNFSIWIGHGEDNAAWDMISQARQALVEYEESTTAGGGERDGVAEAIEAAWEEIYAAEGSDWFWWYGDDHTTMRAEDFDYLFRAHLIKVFRLIGKEHPSHFDIPIISTVWEQRPSSMPTGFMEAIFDGEVTSYFEWLSAGKIERRHTSGAMHCEGAAPGFIGAVFFGFDLQSLFMRLDYQKGIIPFNRQWELTIKILYPEHVKVKISVKGRESSGKLFKKIKGEWQEQGELTMLASGDIVELGLDFAGLGAAPGSELKLYMELDGGEYGQVRWPAKGIIVIDVPDSDYENLHWMV</sequence>